<keyword evidence="3" id="KW-1185">Reference proteome</keyword>
<keyword evidence="1" id="KW-1133">Transmembrane helix</keyword>
<keyword evidence="1" id="KW-0812">Transmembrane</keyword>
<keyword evidence="1" id="KW-0472">Membrane</keyword>
<evidence type="ECO:0000256" key="1">
    <source>
        <dbReference type="SAM" id="Phobius"/>
    </source>
</evidence>
<organism evidence="2 3">
    <name type="scientific">Caerostris darwini</name>
    <dbReference type="NCBI Taxonomy" id="1538125"/>
    <lineage>
        <taxon>Eukaryota</taxon>
        <taxon>Metazoa</taxon>
        <taxon>Ecdysozoa</taxon>
        <taxon>Arthropoda</taxon>
        <taxon>Chelicerata</taxon>
        <taxon>Arachnida</taxon>
        <taxon>Araneae</taxon>
        <taxon>Araneomorphae</taxon>
        <taxon>Entelegynae</taxon>
        <taxon>Araneoidea</taxon>
        <taxon>Araneidae</taxon>
        <taxon>Caerostris</taxon>
    </lineage>
</organism>
<evidence type="ECO:0000313" key="3">
    <source>
        <dbReference type="Proteomes" id="UP001054837"/>
    </source>
</evidence>
<gene>
    <name evidence="2" type="primary">AVEN_187914_1</name>
    <name evidence="2" type="ORF">CDAR_605171</name>
</gene>
<sequence length="209" mass="23875">MIGDPYQVPHGYGAFIVPKNALKILIQDKTTKVMKNEPEVPEAPEALCLCIAQGSIQAKIRPGVWIPLIRSLHVYEESWKISANPIVCSKDVLQAVTKLHRRSLKGTVFTVGYVEEKAECSRIEILVFTRCRNVYVIQLSFKVEESVCIAHVRSFSSGIFPSWFPLNFLFSSILFFIPFYDRGRNENWINLLKSQMTIPLEIIKNGRRC</sequence>
<dbReference type="EMBL" id="BPLQ01015704">
    <property type="protein sequence ID" value="GIY89981.1"/>
    <property type="molecule type" value="Genomic_DNA"/>
</dbReference>
<reference evidence="2 3" key="1">
    <citation type="submission" date="2021-06" db="EMBL/GenBank/DDBJ databases">
        <title>Caerostris darwini draft genome.</title>
        <authorList>
            <person name="Kono N."/>
            <person name="Arakawa K."/>
        </authorList>
    </citation>
    <scope>NUCLEOTIDE SEQUENCE [LARGE SCALE GENOMIC DNA]</scope>
</reference>
<protein>
    <submittedName>
        <fullName evidence="2">Uncharacterized protein</fullName>
    </submittedName>
</protein>
<accession>A0AAV4X535</accession>
<proteinExistence type="predicted"/>
<dbReference type="AlphaFoldDB" id="A0AAV4X535"/>
<evidence type="ECO:0000313" key="2">
    <source>
        <dbReference type="EMBL" id="GIY89981.1"/>
    </source>
</evidence>
<comment type="caution">
    <text evidence="2">The sequence shown here is derived from an EMBL/GenBank/DDBJ whole genome shotgun (WGS) entry which is preliminary data.</text>
</comment>
<dbReference type="Proteomes" id="UP001054837">
    <property type="component" value="Unassembled WGS sequence"/>
</dbReference>
<feature type="transmembrane region" description="Helical" evidence="1">
    <location>
        <begin position="163"/>
        <end position="180"/>
    </location>
</feature>
<name>A0AAV4X535_9ARAC</name>